<evidence type="ECO:0000256" key="2">
    <source>
        <dbReference type="ARBA" id="ARBA00022722"/>
    </source>
</evidence>
<sequence>MPWGDEALSSTQAIRRLFAEGAVHHGRLVLLIRRQVDEGPRRVLFVASRKTGHAVRRNRAKRLMRAAYQRVAPCLAERPVHLAWVARSACAAMKMEDVRRDMEGLLTRAGLWSPAQPAPAGERSPAEGA</sequence>
<dbReference type="InterPro" id="IPR014721">
    <property type="entry name" value="Ribsml_uS5_D2-typ_fold_subgr"/>
</dbReference>
<evidence type="ECO:0000313" key="8">
    <source>
        <dbReference type="Proteomes" id="UP000748308"/>
    </source>
</evidence>
<dbReference type="AlphaFoldDB" id="A0A937X9L0"/>
<comment type="caution">
    <text evidence="7">The sequence shown here is derived from an EMBL/GenBank/DDBJ whole genome shotgun (WGS) entry which is preliminary data.</text>
</comment>
<evidence type="ECO:0000256" key="1">
    <source>
        <dbReference type="ARBA" id="ARBA00022694"/>
    </source>
</evidence>
<dbReference type="EMBL" id="VGIY01000010">
    <property type="protein sequence ID" value="MBM3316391.1"/>
    <property type="molecule type" value="Genomic_DNA"/>
</dbReference>
<proteinExistence type="predicted"/>
<dbReference type="InterPro" id="IPR020568">
    <property type="entry name" value="Ribosomal_Su5_D2-typ_SF"/>
</dbReference>
<evidence type="ECO:0000256" key="5">
    <source>
        <dbReference type="ARBA" id="ARBA00022884"/>
    </source>
</evidence>
<organism evidence="7 8">
    <name type="scientific">Eiseniibacteriota bacterium</name>
    <dbReference type="NCBI Taxonomy" id="2212470"/>
    <lineage>
        <taxon>Bacteria</taxon>
        <taxon>Candidatus Eiseniibacteriota</taxon>
    </lineage>
</organism>
<evidence type="ECO:0000256" key="4">
    <source>
        <dbReference type="ARBA" id="ARBA00022801"/>
    </source>
</evidence>
<dbReference type="GO" id="GO:0030677">
    <property type="term" value="C:ribonuclease P complex"/>
    <property type="evidence" value="ECO:0007669"/>
    <property type="project" value="TreeGrafter"/>
</dbReference>
<keyword evidence="1" id="KW-0819">tRNA processing</keyword>
<dbReference type="Pfam" id="PF00825">
    <property type="entry name" value="Ribonuclease_P"/>
    <property type="match status" value="1"/>
</dbReference>
<dbReference type="PANTHER" id="PTHR33992">
    <property type="entry name" value="RIBONUCLEASE P PROTEIN COMPONENT"/>
    <property type="match status" value="1"/>
</dbReference>
<evidence type="ECO:0000256" key="6">
    <source>
        <dbReference type="SAM" id="MobiDB-lite"/>
    </source>
</evidence>
<evidence type="ECO:0000256" key="3">
    <source>
        <dbReference type="ARBA" id="ARBA00022759"/>
    </source>
</evidence>
<reference evidence="7" key="1">
    <citation type="submission" date="2019-03" db="EMBL/GenBank/DDBJ databases">
        <title>Lake Tanganyika Metagenome-Assembled Genomes (MAGs).</title>
        <authorList>
            <person name="Tran P."/>
        </authorList>
    </citation>
    <scope>NUCLEOTIDE SEQUENCE</scope>
    <source>
        <strain evidence="7">M_DeepCast_400m_m2_100</strain>
    </source>
</reference>
<accession>A0A937X9L0</accession>
<evidence type="ECO:0000313" key="7">
    <source>
        <dbReference type="EMBL" id="MBM3316391.1"/>
    </source>
</evidence>
<dbReference type="GO" id="GO:0004526">
    <property type="term" value="F:ribonuclease P activity"/>
    <property type="evidence" value="ECO:0007669"/>
    <property type="project" value="InterPro"/>
</dbReference>
<dbReference type="GO" id="GO:0000049">
    <property type="term" value="F:tRNA binding"/>
    <property type="evidence" value="ECO:0007669"/>
    <property type="project" value="InterPro"/>
</dbReference>
<feature type="region of interest" description="Disordered" evidence="6">
    <location>
        <begin position="110"/>
        <end position="129"/>
    </location>
</feature>
<keyword evidence="4" id="KW-0378">Hydrolase</keyword>
<keyword evidence="5" id="KW-0694">RNA-binding</keyword>
<keyword evidence="2" id="KW-0540">Nuclease</keyword>
<name>A0A937X9L0_UNCEI</name>
<dbReference type="Proteomes" id="UP000748308">
    <property type="component" value="Unassembled WGS sequence"/>
</dbReference>
<dbReference type="Gene3D" id="3.30.230.10">
    <property type="match status" value="1"/>
</dbReference>
<dbReference type="InterPro" id="IPR000100">
    <property type="entry name" value="RNase_P"/>
</dbReference>
<keyword evidence="3" id="KW-0255">Endonuclease</keyword>
<dbReference type="GO" id="GO:0042781">
    <property type="term" value="F:3'-tRNA processing endoribonuclease activity"/>
    <property type="evidence" value="ECO:0007669"/>
    <property type="project" value="TreeGrafter"/>
</dbReference>
<protein>
    <submittedName>
        <fullName evidence="7">Ribonuclease P protein component</fullName>
    </submittedName>
</protein>
<gene>
    <name evidence="7" type="ORF">FJY75_00925</name>
</gene>
<dbReference type="PANTHER" id="PTHR33992:SF1">
    <property type="entry name" value="RIBONUCLEASE P PROTEIN COMPONENT"/>
    <property type="match status" value="1"/>
</dbReference>
<dbReference type="SUPFAM" id="SSF54211">
    <property type="entry name" value="Ribosomal protein S5 domain 2-like"/>
    <property type="match status" value="1"/>
</dbReference>